<evidence type="ECO:0000313" key="8">
    <source>
        <dbReference type="Proteomes" id="UP001597492"/>
    </source>
</evidence>
<dbReference type="InterPro" id="IPR011701">
    <property type="entry name" value="MFS"/>
</dbReference>
<dbReference type="PROSITE" id="PS50850">
    <property type="entry name" value="MFS"/>
    <property type="match status" value="1"/>
</dbReference>
<dbReference type="PRINTS" id="PR01036">
    <property type="entry name" value="TCRTETB"/>
</dbReference>
<evidence type="ECO:0000259" key="6">
    <source>
        <dbReference type="PROSITE" id="PS50850"/>
    </source>
</evidence>
<evidence type="ECO:0000256" key="2">
    <source>
        <dbReference type="ARBA" id="ARBA00022692"/>
    </source>
</evidence>
<feature type="transmembrane region" description="Helical" evidence="5">
    <location>
        <begin position="79"/>
        <end position="99"/>
    </location>
</feature>
<evidence type="ECO:0000256" key="3">
    <source>
        <dbReference type="ARBA" id="ARBA00022989"/>
    </source>
</evidence>
<keyword evidence="2 5" id="KW-0812">Transmembrane</keyword>
<feature type="transmembrane region" description="Helical" evidence="5">
    <location>
        <begin position="237"/>
        <end position="253"/>
    </location>
</feature>
<feature type="transmembrane region" description="Helical" evidence="5">
    <location>
        <begin position="50"/>
        <end position="67"/>
    </location>
</feature>
<feature type="transmembrane region" description="Helical" evidence="5">
    <location>
        <begin position="138"/>
        <end position="164"/>
    </location>
</feature>
<keyword evidence="4 5" id="KW-0472">Membrane</keyword>
<dbReference type="RefSeq" id="WP_019617780.1">
    <property type="nucleotide sequence ID" value="NZ_JBHUNE010000006.1"/>
</dbReference>
<accession>A0ABW5UYL6</accession>
<dbReference type="Pfam" id="PF07690">
    <property type="entry name" value="MFS_1"/>
    <property type="match status" value="1"/>
</dbReference>
<dbReference type="SUPFAM" id="SSF103473">
    <property type="entry name" value="MFS general substrate transporter"/>
    <property type="match status" value="1"/>
</dbReference>
<feature type="transmembrane region" description="Helical" evidence="5">
    <location>
        <begin position="419"/>
        <end position="438"/>
    </location>
</feature>
<dbReference type="InterPro" id="IPR020846">
    <property type="entry name" value="MFS_dom"/>
</dbReference>
<gene>
    <name evidence="7" type="ORF">ACFSW7_08815</name>
</gene>
<feature type="transmembrane region" description="Helical" evidence="5">
    <location>
        <begin position="370"/>
        <end position="387"/>
    </location>
</feature>
<evidence type="ECO:0000256" key="4">
    <source>
        <dbReference type="ARBA" id="ARBA00023136"/>
    </source>
</evidence>
<dbReference type="Gene3D" id="1.20.1720.10">
    <property type="entry name" value="Multidrug resistance protein D"/>
    <property type="match status" value="1"/>
</dbReference>
<feature type="transmembrane region" description="Helical" evidence="5">
    <location>
        <begin position="278"/>
        <end position="300"/>
    </location>
</feature>
<dbReference type="PANTHER" id="PTHR42718">
    <property type="entry name" value="MAJOR FACILITATOR SUPERFAMILY MULTIDRUG TRANSPORTER MFSC"/>
    <property type="match status" value="1"/>
</dbReference>
<dbReference type="EMBL" id="JBHUNE010000006">
    <property type="protein sequence ID" value="MFD2758478.1"/>
    <property type="molecule type" value="Genomic_DNA"/>
</dbReference>
<feature type="transmembrane region" description="Helical" evidence="5">
    <location>
        <begin position="105"/>
        <end position="126"/>
    </location>
</feature>
<dbReference type="InterPro" id="IPR036259">
    <property type="entry name" value="MFS_trans_sf"/>
</dbReference>
<dbReference type="CDD" id="cd17321">
    <property type="entry name" value="MFS_MMR_MDR_like"/>
    <property type="match status" value="1"/>
</dbReference>
<proteinExistence type="predicted"/>
<evidence type="ECO:0000256" key="1">
    <source>
        <dbReference type="ARBA" id="ARBA00004651"/>
    </source>
</evidence>
<name>A0ABW5UYL6_9MICO</name>
<feature type="transmembrane region" description="Helical" evidence="5">
    <location>
        <begin position="337"/>
        <end position="358"/>
    </location>
</feature>
<protein>
    <submittedName>
        <fullName evidence="7">MFS transporter</fullName>
    </submittedName>
</protein>
<feature type="transmembrane region" description="Helical" evidence="5">
    <location>
        <begin position="204"/>
        <end position="225"/>
    </location>
</feature>
<dbReference type="Gene3D" id="1.20.1250.20">
    <property type="entry name" value="MFS general substrate transporter like domains"/>
    <property type="match status" value="1"/>
</dbReference>
<dbReference type="Proteomes" id="UP001597492">
    <property type="component" value="Unassembled WGS sequence"/>
</dbReference>
<sequence>MQNSGTTEQNRWPAFIVCIAVAIATILDLVKVNVALSPIEHTLGAGTSEAQLIVAGYILAFGILLVPMGRLGDIWNRKAMFVIGLSIYVFASACCMLAAEPWQLVAARFVQGTAAGVLMPQVIGLIQNLFQGPERGAAFGIFGASIGLGTAFGPTIGGLLIATFGEEWGWRWIFGMNVPLGLLLLPFAIWLLPGRQRHQGGTELDLPGVVLMAATVLFTMLPFVLTSGGADDNPARWWLLVGGAASAIAFWLWERRYVAAGKSPVIDFRLFKHPSYRWGVIITTLYFAMMPPMFLVMTLYNQEGLGHAPVVVGMITIPFAVVSAIVSGAVGRFTFKYAAPMVLLGIGIFAVALVGMVIAGEYAPAESMPWIMAIVLGFGGVGAGMVMPANQMRTVKDVPLESAGVGGSFMQVGQRLGNAMGIAIATSVFFSIAVGGGVDHYRSAYLWSMVFVLGVAITAVGFALLDFFAHRRSAGAR</sequence>
<reference evidence="8" key="1">
    <citation type="journal article" date="2019" name="Int. J. Syst. Evol. Microbiol.">
        <title>The Global Catalogue of Microorganisms (GCM) 10K type strain sequencing project: providing services to taxonomists for standard genome sequencing and annotation.</title>
        <authorList>
            <consortium name="The Broad Institute Genomics Platform"/>
            <consortium name="The Broad Institute Genome Sequencing Center for Infectious Disease"/>
            <person name="Wu L."/>
            <person name="Ma J."/>
        </authorList>
    </citation>
    <scope>NUCLEOTIDE SEQUENCE [LARGE SCALE GENOMIC DNA]</scope>
    <source>
        <strain evidence="8">TISTR 1514</strain>
    </source>
</reference>
<keyword evidence="8" id="KW-1185">Reference proteome</keyword>
<feature type="transmembrane region" description="Helical" evidence="5">
    <location>
        <begin position="170"/>
        <end position="192"/>
    </location>
</feature>
<feature type="transmembrane region" description="Helical" evidence="5">
    <location>
        <begin position="444"/>
        <end position="469"/>
    </location>
</feature>
<evidence type="ECO:0000256" key="5">
    <source>
        <dbReference type="SAM" id="Phobius"/>
    </source>
</evidence>
<feature type="transmembrane region" description="Helical" evidence="5">
    <location>
        <begin position="306"/>
        <end position="330"/>
    </location>
</feature>
<comment type="caution">
    <text evidence="7">The sequence shown here is derived from an EMBL/GenBank/DDBJ whole genome shotgun (WGS) entry which is preliminary data.</text>
</comment>
<feature type="domain" description="Major facilitator superfamily (MFS) profile" evidence="6">
    <location>
        <begin position="14"/>
        <end position="473"/>
    </location>
</feature>
<evidence type="ECO:0000313" key="7">
    <source>
        <dbReference type="EMBL" id="MFD2758478.1"/>
    </source>
</evidence>
<organism evidence="7 8">
    <name type="scientific">Gulosibacter faecalis</name>
    <dbReference type="NCBI Taxonomy" id="272240"/>
    <lineage>
        <taxon>Bacteria</taxon>
        <taxon>Bacillati</taxon>
        <taxon>Actinomycetota</taxon>
        <taxon>Actinomycetes</taxon>
        <taxon>Micrococcales</taxon>
        <taxon>Microbacteriaceae</taxon>
        <taxon>Gulosibacter</taxon>
    </lineage>
</organism>
<dbReference type="PANTHER" id="PTHR42718:SF39">
    <property type="entry name" value="ACTINORHODIN TRANSPORTER-RELATED"/>
    <property type="match status" value="1"/>
</dbReference>
<feature type="transmembrane region" description="Helical" evidence="5">
    <location>
        <begin position="12"/>
        <end position="30"/>
    </location>
</feature>
<keyword evidence="3 5" id="KW-1133">Transmembrane helix</keyword>
<comment type="subcellular location">
    <subcellularLocation>
        <location evidence="1">Cell membrane</location>
        <topology evidence="1">Multi-pass membrane protein</topology>
    </subcellularLocation>
</comment>